<name>A0ABQ5VFB7_9RHOB</name>
<dbReference type="InterPro" id="IPR012674">
    <property type="entry name" value="Calycin"/>
</dbReference>
<protein>
    <recommendedName>
        <fullName evidence="3">Apolipoprotein D and lipocalin family protein</fullName>
    </recommendedName>
</protein>
<comment type="caution">
    <text evidence="1">The sequence shown here is derived from an EMBL/GenBank/DDBJ whole genome shotgun (WGS) entry which is preliminary data.</text>
</comment>
<gene>
    <name evidence="1" type="ORF">GCM10007927_07650</name>
</gene>
<reference evidence="1" key="2">
    <citation type="submission" date="2023-01" db="EMBL/GenBank/DDBJ databases">
        <title>Draft genome sequence of Sulfitobacter pacificus strain NBRC 109915.</title>
        <authorList>
            <person name="Sun Q."/>
            <person name="Mori K."/>
        </authorList>
    </citation>
    <scope>NUCLEOTIDE SEQUENCE</scope>
    <source>
        <strain evidence="1">NBRC 109915</strain>
    </source>
</reference>
<dbReference type="SUPFAM" id="SSF50814">
    <property type="entry name" value="Lipocalins"/>
    <property type="match status" value="1"/>
</dbReference>
<proteinExistence type="predicted"/>
<dbReference type="EMBL" id="BSNL01000001">
    <property type="protein sequence ID" value="GLQ25962.1"/>
    <property type="molecule type" value="Genomic_DNA"/>
</dbReference>
<keyword evidence="2" id="KW-1185">Reference proteome</keyword>
<evidence type="ECO:0008006" key="3">
    <source>
        <dbReference type="Google" id="ProtNLM"/>
    </source>
</evidence>
<organism evidence="1 2">
    <name type="scientific">Sulfitobacter pacificus</name>
    <dbReference type="NCBI Taxonomy" id="1499314"/>
    <lineage>
        <taxon>Bacteria</taxon>
        <taxon>Pseudomonadati</taxon>
        <taxon>Pseudomonadota</taxon>
        <taxon>Alphaproteobacteria</taxon>
        <taxon>Rhodobacterales</taxon>
        <taxon>Roseobacteraceae</taxon>
        <taxon>Sulfitobacter</taxon>
    </lineage>
</organism>
<dbReference type="Proteomes" id="UP001161388">
    <property type="component" value="Unassembled WGS sequence"/>
</dbReference>
<reference evidence="1" key="1">
    <citation type="journal article" date="2014" name="Int. J. Syst. Evol. Microbiol.">
        <title>Complete genome of a new Firmicutes species belonging to the dominant human colonic microbiota ('Ruminococcus bicirculans') reveals two chromosomes and a selective capacity to utilize plant glucans.</title>
        <authorList>
            <consortium name="NISC Comparative Sequencing Program"/>
            <person name="Wegmann U."/>
            <person name="Louis P."/>
            <person name="Goesmann A."/>
            <person name="Henrissat B."/>
            <person name="Duncan S.H."/>
            <person name="Flint H.J."/>
        </authorList>
    </citation>
    <scope>NUCLEOTIDE SEQUENCE</scope>
    <source>
        <strain evidence="1">NBRC 109915</strain>
    </source>
</reference>
<dbReference type="RefSeq" id="WP_284370737.1">
    <property type="nucleotide sequence ID" value="NZ_BSNL01000001.1"/>
</dbReference>
<sequence length="150" mass="16311">MLAVLTGCVAEPAPDVLIGLRNPTVAFGGTSRFDRDRFAGAWQTVACLGSCTRSEEYRAASGGVYLRRTREAETAYEISAPGVLREMGGEDTLVVMWVDEGFRTAAIGDAEGRWAAILNRSRKPAGDRIRAATEILDFNGWDVSKLRVVK</sequence>
<evidence type="ECO:0000313" key="2">
    <source>
        <dbReference type="Proteomes" id="UP001161388"/>
    </source>
</evidence>
<evidence type="ECO:0000313" key="1">
    <source>
        <dbReference type="EMBL" id="GLQ25962.1"/>
    </source>
</evidence>
<accession>A0ABQ5VFB7</accession>